<evidence type="ECO:0000256" key="1">
    <source>
        <dbReference type="ARBA" id="ARBA00022490"/>
    </source>
</evidence>
<feature type="domain" description="GIY-YIG" evidence="9">
    <location>
        <begin position="14"/>
        <end position="93"/>
    </location>
</feature>
<organism evidence="11 12">
    <name type="scientific">Pectinatus cerevisiiphilus</name>
    <dbReference type="NCBI Taxonomy" id="86956"/>
    <lineage>
        <taxon>Bacteria</taxon>
        <taxon>Bacillati</taxon>
        <taxon>Bacillota</taxon>
        <taxon>Negativicutes</taxon>
        <taxon>Selenomonadales</taxon>
        <taxon>Selenomonadaceae</taxon>
        <taxon>Pectinatus</taxon>
    </lineage>
</organism>
<evidence type="ECO:0000256" key="6">
    <source>
        <dbReference type="ARBA" id="ARBA00023236"/>
    </source>
</evidence>
<keyword evidence="4 7" id="KW-0267">Excision nuclease</keyword>
<dbReference type="Gene3D" id="4.10.860.10">
    <property type="entry name" value="UVR domain"/>
    <property type="match status" value="1"/>
</dbReference>
<evidence type="ECO:0000313" key="11">
    <source>
        <dbReference type="EMBL" id="TCS78989.1"/>
    </source>
</evidence>
<dbReference type="PROSITE" id="PS50165">
    <property type="entry name" value="UVRC"/>
    <property type="match status" value="1"/>
</dbReference>
<comment type="subunit">
    <text evidence="7">Interacts with UvrB in an incision complex.</text>
</comment>
<keyword evidence="1 7" id="KW-0963">Cytoplasm</keyword>
<dbReference type="Proteomes" id="UP000295188">
    <property type="component" value="Unassembled WGS sequence"/>
</dbReference>
<evidence type="ECO:0000259" key="9">
    <source>
        <dbReference type="PROSITE" id="PS50164"/>
    </source>
</evidence>
<dbReference type="Pfam" id="PF02151">
    <property type="entry name" value="UVR"/>
    <property type="match status" value="1"/>
</dbReference>
<evidence type="ECO:0000259" key="8">
    <source>
        <dbReference type="PROSITE" id="PS50151"/>
    </source>
</evidence>
<dbReference type="InterPro" id="IPR001943">
    <property type="entry name" value="UVR_dom"/>
</dbReference>
<protein>
    <recommendedName>
        <fullName evidence="7">UvrABC system protein C</fullName>
        <shortName evidence="7">Protein UvrC</shortName>
    </recommendedName>
    <alternativeName>
        <fullName evidence="7">Excinuclease ABC subunit C</fullName>
    </alternativeName>
</protein>
<keyword evidence="3 7" id="KW-0228">DNA excision</keyword>
<reference evidence="11 12" key="1">
    <citation type="submission" date="2019-03" db="EMBL/GenBank/DDBJ databases">
        <title>Genomic Encyclopedia of Type Strains, Phase IV (KMG-IV): sequencing the most valuable type-strain genomes for metagenomic binning, comparative biology and taxonomic classification.</title>
        <authorList>
            <person name="Goeker M."/>
        </authorList>
    </citation>
    <scope>NUCLEOTIDE SEQUENCE [LARGE SCALE GENOMIC DNA]</scope>
    <source>
        <strain evidence="11 12">DSM 20467</strain>
    </source>
</reference>
<dbReference type="InterPro" id="IPR038476">
    <property type="entry name" value="UvrC_RNase_H_dom_sf"/>
</dbReference>
<dbReference type="RefSeq" id="WP_132549368.1">
    <property type="nucleotide sequence ID" value="NZ_SMAA01000008.1"/>
</dbReference>
<dbReference type="InterPro" id="IPR010994">
    <property type="entry name" value="RuvA_2-like"/>
</dbReference>
<dbReference type="Pfam" id="PF22920">
    <property type="entry name" value="UvrC_RNaseH"/>
    <property type="match status" value="1"/>
</dbReference>
<dbReference type="GO" id="GO:0009432">
    <property type="term" value="P:SOS response"/>
    <property type="evidence" value="ECO:0007669"/>
    <property type="project" value="UniProtKB-UniRule"/>
</dbReference>
<dbReference type="InterPro" id="IPR047296">
    <property type="entry name" value="GIY-YIG_UvrC_Cho"/>
</dbReference>
<dbReference type="InterPro" id="IPR001162">
    <property type="entry name" value="UvrC_RNase_H_dom"/>
</dbReference>
<evidence type="ECO:0000256" key="3">
    <source>
        <dbReference type="ARBA" id="ARBA00022769"/>
    </source>
</evidence>
<evidence type="ECO:0000313" key="12">
    <source>
        <dbReference type="Proteomes" id="UP000295188"/>
    </source>
</evidence>
<accession>A0A4R3K7Z6</accession>
<dbReference type="EMBL" id="SMAA01000008">
    <property type="protein sequence ID" value="TCS78989.1"/>
    <property type="molecule type" value="Genomic_DNA"/>
</dbReference>
<keyword evidence="6 7" id="KW-0742">SOS response</keyword>
<sequence length="606" mass="69345">MNELIEQKLQQLPKNPGVYIMKDANKRIIYVGKAIILKNRVRQYFQSNKNHSAKVISMVKRIADFETIITGSEIEALILECNLIKKHHPRYNISLRDDKTYPYLKVTLAEDFPRVLITRRVKKDGSRYFGPYTNVGAVKESLKLLRRSFPLRTCKNMNVDRPCLEYHIKRCFAPCVGKIGKKAYGEMVNSVVLFLDGKNDILEKALQQQMEKAAANLQFEMAASLRDQLAAVRKTIEKQKIMTGEGDQDAIGMARSICGACMQVFYIRNGKMIGRSHFILKNSEEETDEAVLTAFLQQYYNQASSLPKEVLLPCQVENQLLLEDWLTKERGSKVEVIVPQRGLKKDIIKMAEENAEKYLKDEEERILHENAQTIGAVEDLGKYLRLPHLPRRMECFDISHIQGSETVASMVVFENGEAKKSDYRRFKIKSTEGKPDDFMSMREVTKRRYEKLAENEMPDLIIIDGGKGQLSSALEIIRGAGHLTVPVVGLAKQFEYIFTEGESEPVILPRHSEALYLVQRIRDEAHRFAITYHRKLRGKRNLVSILDHINGIGPKRRKILWDHFGKLDKIKAASVEEMASVKGMTKAAAQAVYNFFAAQESFVHKE</sequence>
<dbReference type="NCBIfam" id="NF001824">
    <property type="entry name" value="PRK00558.1-5"/>
    <property type="match status" value="1"/>
</dbReference>
<keyword evidence="2 7" id="KW-0227">DNA damage</keyword>
<evidence type="ECO:0000259" key="10">
    <source>
        <dbReference type="PROSITE" id="PS50165"/>
    </source>
</evidence>
<dbReference type="InterPro" id="IPR050066">
    <property type="entry name" value="UvrABC_protein_C"/>
</dbReference>
<dbReference type="InterPro" id="IPR004791">
    <property type="entry name" value="UvrC"/>
</dbReference>
<dbReference type="Pfam" id="PF14520">
    <property type="entry name" value="HHH_5"/>
    <property type="match status" value="1"/>
</dbReference>
<feature type="domain" description="UvrC family homology region profile" evidence="10">
    <location>
        <begin position="251"/>
        <end position="477"/>
    </location>
</feature>
<dbReference type="Gene3D" id="3.30.420.340">
    <property type="entry name" value="UvrC, RNAse H endonuclease domain"/>
    <property type="match status" value="1"/>
</dbReference>
<proteinExistence type="inferred from homology"/>
<keyword evidence="5 7" id="KW-0234">DNA repair</keyword>
<dbReference type="NCBIfam" id="TIGR00194">
    <property type="entry name" value="uvrC"/>
    <property type="match status" value="1"/>
</dbReference>
<dbReference type="Pfam" id="PF08459">
    <property type="entry name" value="UvrC_RNaseH_dom"/>
    <property type="match status" value="1"/>
</dbReference>
<dbReference type="SUPFAM" id="SSF82771">
    <property type="entry name" value="GIY-YIG endonuclease"/>
    <property type="match status" value="1"/>
</dbReference>
<evidence type="ECO:0000256" key="7">
    <source>
        <dbReference type="HAMAP-Rule" id="MF_00203"/>
    </source>
</evidence>
<dbReference type="FunFam" id="3.30.420.340:FF:000001">
    <property type="entry name" value="UvrABC system protein C"/>
    <property type="match status" value="1"/>
</dbReference>
<evidence type="ECO:0000256" key="4">
    <source>
        <dbReference type="ARBA" id="ARBA00022881"/>
    </source>
</evidence>
<dbReference type="OrthoDB" id="9804933at2"/>
<comment type="caution">
    <text evidence="11">The sequence shown here is derived from an EMBL/GenBank/DDBJ whole genome shotgun (WGS) entry which is preliminary data.</text>
</comment>
<dbReference type="CDD" id="cd10434">
    <property type="entry name" value="GIY-YIG_UvrC_Cho"/>
    <property type="match status" value="1"/>
</dbReference>
<dbReference type="PROSITE" id="PS50151">
    <property type="entry name" value="UVR"/>
    <property type="match status" value="1"/>
</dbReference>
<dbReference type="SUPFAM" id="SSF47781">
    <property type="entry name" value="RuvA domain 2-like"/>
    <property type="match status" value="1"/>
</dbReference>
<dbReference type="Gene3D" id="1.10.150.20">
    <property type="entry name" value="5' to 3' exonuclease, C-terminal subdomain"/>
    <property type="match status" value="1"/>
</dbReference>
<dbReference type="SUPFAM" id="SSF46600">
    <property type="entry name" value="C-terminal UvrC-binding domain of UvrB"/>
    <property type="match status" value="1"/>
</dbReference>
<comment type="subcellular location">
    <subcellularLocation>
        <location evidence="7">Cytoplasm</location>
    </subcellularLocation>
</comment>
<gene>
    <name evidence="7" type="primary">uvrC</name>
    <name evidence="11" type="ORF">EDC37_10848</name>
</gene>
<dbReference type="Gene3D" id="3.40.1440.10">
    <property type="entry name" value="GIY-YIG endonuclease"/>
    <property type="match status" value="1"/>
</dbReference>
<dbReference type="GO" id="GO:0006289">
    <property type="term" value="P:nucleotide-excision repair"/>
    <property type="evidence" value="ECO:0007669"/>
    <property type="project" value="UniProtKB-UniRule"/>
</dbReference>
<feature type="domain" description="UVR" evidence="8">
    <location>
        <begin position="200"/>
        <end position="235"/>
    </location>
</feature>
<dbReference type="SMART" id="SM00465">
    <property type="entry name" value="GIYc"/>
    <property type="match status" value="1"/>
</dbReference>
<comment type="similarity">
    <text evidence="7">Belongs to the UvrC family.</text>
</comment>
<dbReference type="Pfam" id="PF01541">
    <property type="entry name" value="GIY-YIG"/>
    <property type="match status" value="1"/>
</dbReference>
<dbReference type="PROSITE" id="PS50164">
    <property type="entry name" value="GIY_YIG"/>
    <property type="match status" value="1"/>
</dbReference>
<name>A0A4R3K7Z6_9FIRM</name>
<dbReference type="PANTHER" id="PTHR30562:SF1">
    <property type="entry name" value="UVRABC SYSTEM PROTEIN C"/>
    <property type="match status" value="1"/>
</dbReference>
<evidence type="ECO:0000256" key="5">
    <source>
        <dbReference type="ARBA" id="ARBA00023204"/>
    </source>
</evidence>
<dbReference type="InterPro" id="IPR000305">
    <property type="entry name" value="GIY-YIG_endonuc"/>
</dbReference>
<dbReference type="GO" id="GO:0009381">
    <property type="term" value="F:excinuclease ABC activity"/>
    <property type="evidence" value="ECO:0007669"/>
    <property type="project" value="UniProtKB-UniRule"/>
</dbReference>
<dbReference type="FunFam" id="3.40.1440.10:FF:000001">
    <property type="entry name" value="UvrABC system protein C"/>
    <property type="match status" value="1"/>
</dbReference>
<evidence type="ECO:0000256" key="2">
    <source>
        <dbReference type="ARBA" id="ARBA00022763"/>
    </source>
</evidence>
<dbReference type="HAMAP" id="MF_00203">
    <property type="entry name" value="UvrC"/>
    <property type="match status" value="1"/>
</dbReference>
<dbReference type="GO" id="GO:0003677">
    <property type="term" value="F:DNA binding"/>
    <property type="evidence" value="ECO:0007669"/>
    <property type="project" value="UniProtKB-UniRule"/>
</dbReference>
<keyword evidence="12" id="KW-1185">Reference proteome</keyword>
<comment type="function">
    <text evidence="7">The UvrABC repair system catalyzes the recognition and processing of DNA lesions. UvrC both incises the 5' and 3' sides of the lesion. The N-terminal half is responsible for the 3' incision and the C-terminal half is responsible for the 5' incision.</text>
</comment>
<dbReference type="GO" id="GO:0009380">
    <property type="term" value="C:excinuclease repair complex"/>
    <property type="evidence" value="ECO:0007669"/>
    <property type="project" value="InterPro"/>
</dbReference>
<dbReference type="GO" id="GO:0005737">
    <property type="term" value="C:cytoplasm"/>
    <property type="evidence" value="ECO:0007669"/>
    <property type="project" value="UniProtKB-SubCell"/>
</dbReference>
<dbReference type="AlphaFoldDB" id="A0A4R3K7Z6"/>
<dbReference type="PANTHER" id="PTHR30562">
    <property type="entry name" value="UVRC/OXIDOREDUCTASE"/>
    <property type="match status" value="1"/>
</dbReference>
<dbReference type="InterPro" id="IPR035901">
    <property type="entry name" value="GIY-YIG_endonuc_sf"/>
</dbReference>
<dbReference type="InterPro" id="IPR036876">
    <property type="entry name" value="UVR_dom_sf"/>
</dbReference>